<evidence type="ECO:0000313" key="2">
    <source>
        <dbReference type="EMBL" id="RIE01302.1"/>
    </source>
</evidence>
<organism evidence="2 3">
    <name type="scientific">Cohnella faecalis</name>
    <dbReference type="NCBI Taxonomy" id="2315694"/>
    <lineage>
        <taxon>Bacteria</taxon>
        <taxon>Bacillati</taxon>
        <taxon>Bacillota</taxon>
        <taxon>Bacilli</taxon>
        <taxon>Bacillales</taxon>
        <taxon>Paenibacillaceae</taxon>
        <taxon>Cohnella</taxon>
    </lineage>
</organism>
<dbReference type="RefSeq" id="WP_119151561.1">
    <property type="nucleotide sequence ID" value="NZ_JBHSOV010000041.1"/>
</dbReference>
<evidence type="ECO:0000256" key="1">
    <source>
        <dbReference type="SAM" id="MobiDB-lite"/>
    </source>
</evidence>
<protein>
    <submittedName>
        <fullName evidence="2">Uncharacterized protein</fullName>
    </submittedName>
</protein>
<gene>
    <name evidence="2" type="ORF">D3H35_23245</name>
</gene>
<evidence type="ECO:0000313" key="3">
    <source>
        <dbReference type="Proteomes" id="UP000266340"/>
    </source>
</evidence>
<dbReference type="AlphaFoldDB" id="A0A398CH57"/>
<comment type="caution">
    <text evidence="2">The sequence shown here is derived from an EMBL/GenBank/DDBJ whole genome shotgun (WGS) entry which is preliminary data.</text>
</comment>
<sequence length="67" mass="7659">MSHHNEQDTPVSNNSLEPTYSKRQLLEAGRFTPLQKDVLSAVLTNYELYSVDKAERMISDFEQGTVK</sequence>
<proteinExistence type="predicted"/>
<accession>A0A398CH57</accession>
<reference evidence="2 3" key="1">
    <citation type="submission" date="2018-09" db="EMBL/GenBank/DDBJ databases">
        <title>Cohnella cavernae sp. nov., isolated from a karst cave.</title>
        <authorList>
            <person name="Zhu H."/>
        </authorList>
    </citation>
    <scope>NUCLEOTIDE SEQUENCE [LARGE SCALE GENOMIC DNA]</scope>
    <source>
        <strain evidence="2 3">K2E09-144</strain>
    </source>
</reference>
<dbReference type="EMBL" id="QXJM01000040">
    <property type="protein sequence ID" value="RIE01302.1"/>
    <property type="molecule type" value="Genomic_DNA"/>
</dbReference>
<feature type="region of interest" description="Disordered" evidence="1">
    <location>
        <begin position="1"/>
        <end position="20"/>
    </location>
</feature>
<dbReference type="OrthoDB" id="2628809at2"/>
<keyword evidence="3" id="KW-1185">Reference proteome</keyword>
<feature type="compositionally biased region" description="Polar residues" evidence="1">
    <location>
        <begin position="8"/>
        <end position="20"/>
    </location>
</feature>
<dbReference type="Proteomes" id="UP000266340">
    <property type="component" value="Unassembled WGS sequence"/>
</dbReference>
<name>A0A398CH57_9BACL</name>